<dbReference type="PROSITE" id="PS50089">
    <property type="entry name" value="ZF_RING_2"/>
    <property type="match status" value="1"/>
</dbReference>
<dbReference type="Gene3D" id="3.30.40.10">
    <property type="entry name" value="Zinc/RING finger domain, C3HC4 (zinc finger)"/>
    <property type="match status" value="1"/>
</dbReference>
<evidence type="ECO:0000256" key="1">
    <source>
        <dbReference type="ARBA" id="ARBA00000900"/>
    </source>
</evidence>
<dbReference type="GO" id="GO:0061630">
    <property type="term" value="F:ubiquitin protein ligase activity"/>
    <property type="evidence" value="ECO:0007669"/>
    <property type="project" value="UniProtKB-EC"/>
</dbReference>
<dbReference type="InterPro" id="IPR045191">
    <property type="entry name" value="MBR1/2-like"/>
</dbReference>
<evidence type="ECO:0000256" key="7">
    <source>
        <dbReference type="ARBA" id="ARBA00022833"/>
    </source>
</evidence>
<dbReference type="PANTHER" id="PTHR22937:SF65">
    <property type="entry name" value="E3 UBIQUITIN-PROTEIN LIGASE ARK2C"/>
    <property type="match status" value="1"/>
</dbReference>
<keyword evidence="4" id="KW-0479">Metal-binding</keyword>
<keyword evidence="6" id="KW-0833">Ubl conjugation pathway</keyword>
<keyword evidence="7" id="KW-0862">Zinc</keyword>
<dbReference type="InterPro" id="IPR013083">
    <property type="entry name" value="Znf_RING/FYVE/PHD"/>
</dbReference>
<protein>
    <recommendedName>
        <fullName evidence="2">RING-type E3 ubiquitin transferase</fullName>
        <ecNumber evidence="2">2.3.2.27</ecNumber>
    </recommendedName>
</protein>
<accession>A0A7S3L9V5</accession>
<dbReference type="AlphaFoldDB" id="A0A7S3L9V5"/>
<dbReference type="InterPro" id="IPR001841">
    <property type="entry name" value="Znf_RING"/>
</dbReference>
<evidence type="ECO:0000256" key="9">
    <source>
        <dbReference type="SAM" id="MobiDB-lite"/>
    </source>
</evidence>
<proteinExistence type="predicted"/>
<dbReference type="EC" id="2.3.2.27" evidence="2"/>
<evidence type="ECO:0000256" key="6">
    <source>
        <dbReference type="ARBA" id="ARBA00022786"/>
    </source>
</evidence>
<evidence type="ECO:0000313" key="11">
    <source>
        <dbReference type="EMBL" id="CAE0414507.1"/>
    </source>
</evidence>
<dbReference type="EMBL" id="HBIM01014786">
    <property type="protein sequence ID" value="CAE0414507.1"/>
    <property type="molecule type" value="Transcribed_RNA"/>
</dbReference>
<keyword evidence="5 8" id="KW-0863">Zinc-finger</keyword>
<gene>
    <name evidence="11" type="ORF">ACOF00016_LOCUS11746</name>
</gene>
<evidence type="ECO:0000256" key="8">
    <source>
        <dbReference type="PROSITE-ProRule" id="PRU00175"/>
    </source>
</evidence>
<feature type="compositionally biased region" description="Acidic residues" evidence="9">
    <location>
        <begin position="27"/>
        <end position="39"/>
    </location>
</feature>
<dbReference type="SMART" id="SM00184">
    <property type="entry name" value="RING"/>
    <property type="match status" value="1"/>
</dbReference>
<reference evidence="11" key="1">
    <citation type="submission" date="2021-01" db="EMBL/GenBank/DDBJ databases">
        <authorList>
            <person name="Corre E."/>
            <person name="Pelletier E."/>
            <person name="Niang G."/>
            <person name="Scheremetjew M."/>
            <person name="Finn R."/>
            <person name="Kale V."/>
            <person name="Holt S."/>
            <person name="Cochrane G."/>
            <person name="Meng A."/>
            <person name="Brown T."/>
            <person name="Cohen L."/>
        </authorList>
    </citation>
    <scope>NUCLEOTIDE SEQUENCE</scope>
    <source>
        <strain evidence="11">CCMP127</strain>
    </source>
</reference>
<evidence type="ECO:0000259" key="10">
    <source>
        <dbReference type="PROSITE" id="PS50089"/>
    </source>
</evidence>
<feature type="region of interest" description="Disordered" evidence="9">
    <location>
        <begin position="1"/>
        <end position="47"/>
    </location>
</feature>
<evidence type="ECO:0000256" key="5">
    <source>
        <dbReference type="ARBA" id="ARBA00022771"/>
    </source>
</evidence>
<dbReference type="Pfam" id="PF13639">
    <property type="entry name" value="zf-RING_2"/>
    <property type="match status" value="1"/>
</dbReference>
<name>A0A7S3L9V5_9STRA</name>
<dbReference type="GO" id="GO:0008270">
    <property type="term" value="F:zinc ion binding"/>
    <property type="evidence" value="ECO:0007669"/>
    <property type="project" value="UniProtKB-KW"/>
</dbReference>
<keyword evidence="3" id="KW-0808">Transferase</keyword>
<comment type="catalytic activity">
    <reaction evidence="1">
        <text>S-ubiquitinyl-[E2 ubiquitin-conjugating enzyme]-L-cysteine + [acceptor protein]-L-lysine = [E2 ubiquitin-conjugating enzyme]-L-cysteine + N(6)-ubiquitinyl-[acceptor protein]-L-lysine.</text>
        <dbReference type="EC" id="2.3.2.27"/>
    </reaction>
</comment>
<sequence length="227" mass="26409">MTSRRLNFKEEEMIPVSPLHPKTLVDSDNDEESAAEEDEAERRRREEEESIELARMMMAEEAALVYHNQLQIIRENSQHLSEEDLAVLRVMEEQDRLDEEREAAADLDVDDEAELSYDALLSLGERIGDVRTERWAMKAQTHIDRLPLETYDASAVDARGAADNDSEVKCLVCQHEYQHQEKLRRLPCGHIFHAECVDQWLQTHDDCLYCRKCIVVHDDDKNTEDEN</sequence>
<evidence type="ECO:0000256" key="4">
    <source>
        <dbReference type="ARBA" id="ARBA00022723"/>
    </source>
</evidence>
<dbReference type="PANTHER" id="PTHR22937">
    <property type="entry name" value="E3 UBIQUITIN-PROTEIN LIGASE RNF165"/>
    <property type="match status" value="1"/>
</dbReference>
<dbReference type="SUPFAM" id="SSF57850">
    <property type="entry name" value="RING/U-box"/>
    <property type="match status" value="1"/>
</dbReference>
<organism evidence="11">
    <name type="scientific">Amphora coffeiformis</name>
    <dbReference type="NCBI Taxonomy" id="265554"/>
    <lineage>
        <taxon>Eukaryota</taxon>
        <taxon>Sar</taxon>
        <taxon>Stramenopiles</taxon>
        <taxon>Ochrophyta</taxon>
        <taxon>Bacillariophyta</taxon>
        <taxon>Bacillariophyceae</taxon>
        <taxon>Bacillariophycidae</taxon>
        <taxon>Thalassiophysales</taxon>
        <taxon>Catenulaceae</taxon>
        <taxon>Amphora</taxon>
    </lineage>
</organism>
<evidence type="ECO:0000256" key="3">
    <source>
        <dbReference type="ARBA" id="ARBA00022679"/>
    </source>
</evidence>
<feature type="domain" description="RING-type" evidence="10">
    <location>
        <begin position="170"/>
        <end position="211"/>
    </location>
</feature>
<evidence type="ECO:0000256" key="2">
    <source>
        <dbReference type="ARBA" id="ARBA00012483"/>
    </source>
</evidence>